<dbReference type="EMBL" id="PXXK01000335">
    <property type="protein sequence ID" value="RFN45823.1"/>
    <property type="molecule type" value="Genomic_DNA"/>
</dbReference>
<keyword evidence="3" id="KW-1185">Reference proteome</keyword>
<organism evidence="2 3">
    <name type="scientific">Fusarium flagelliforme</name>
    <dbReference type="NCBI Taxonomy" id="2675880"/>
    <lineage>
        <taxon>Eukaryota</taxon>
        <taxon>Fungi</taxon>
        <taxon>Dikarya</taxon>
        <taxon>Ascomycota</taxon>
        <taxon>Pezizomycotina</taxon>
        <taxon>Sordariomycetes</taxon>
        <taxon>Hypocreomycetidae</taxon>
        <taxon>Hypocreales</taxon>
        <taxon>Nectriaceae</taxon>
        <taxon>Fusarium</taxon>
        <taxon>Fusarium incarnatum-equiseti species complex</taxon>
    </lineage>
</organism>
<reference evidence="2 3" key="1">
    <citation type="journal article" date="2018" name="PLoS Pathog.">
        <title>Evolution of structural diversity of trichothecenes, a family of toxins produced by plant pathogenic and entomopathogenic fungi.</title>
        <authorList>
            <person name="Proctor R.H."/>
            <person name="McCormick S.P."/>
            <person name="Kim H.S."/>
            <person name="Cardoza R.E."/>
            <person name="Stanley A.M."/>
            <person name="Lindo L."/>
            <person name="Kelly A."/>
            <person name="Brown D.W."/>
            <person name="Lee T."/>
            <person name="Vaughan M.M."/>
            <person name="Alexander N.J."/>
            <person name="Busman M."/>
            <person name="Gutierrez S."/>
        </authorList>
    </citation>
    <scope>NUCLEOTIDE SEQUENCE [LARGE SCALE GENOMIC DNA]</scope>
    <source>
        <strain evidence="2 3">NRRL 13405</strain>
    </source>
</reference>
<dbReference type="Proteomes" id="UP000265631">
    <property type="component" value="Unassembled WGS sequence"/>
</dbReference>
<evidence type="ECO:0000313" key="2">
    <source>
        <dbReference type="EMBL" id="RFN45823.1"/>
    </source>
</evidence>
<keyword evidence="1" id="KW-0812">Transmembrane</keyword>
<name>A0A395MEY0_9HYPO</name>
<keyword evidence="1" id="KW-1133">Transmembrane helix</keyword>
<protein>
    <submittedName>
        <fullName evidence="2">Uncharacterized protein</fullName>
    </submittedName>
</protein>
<proteinExistence type="predicted"/>
<accession>A0A395MEY0</accession>
<gene>
    <name evidence="2" type="ORF">FIE12Z_9903</name>
</gene>
<sequence length="105" mass="11416">MSSFTTLTTSAVSAATSASETTFIEEGSRSDKTAIIGMTIGMVFLFLIFILPCICFQGLAHLQQKREAKKAAREQAMRDVALGRVVSEQRSLNIYERDAVPGAQV</sequence>
<evidence type="ECO:0000313" key="3">
    <source>
        <dbReference type="Proteomes" id="UP000265631"/>
    </source>
</evidence>
<feature type="transmembrane region" description="Helical" evidence="1">
    <location>
        <begin position="34"/>
        <end position="60"/>
    </location>
</feature>
<dbReference type="AlphaFoldDB" id="A0A395MEY0"/>
<evidence type="ECO:0000256" key="1">
    <source>
        <dbReference type="SAM" id="Phobius"/>
    </source>
</evidence>
<dbReference type="OrthoDB" id="5101068at2759"/>
<comment type="caution">
    <text evidence="2">The sequence shown here is derived from an EMBL/GenBank/DDBJ whole genome shotgun (WGS) entry which is preliminary data.</text>
</comment>
<keyword evidence="1" id="KW-0472">Membrane</keyword>